<dbReference type="OrthoDB" id="1925970at2759"/>
<dbReference type="PANTHER" id="PTHR46372:SF4">
    <property type="entry name" value="OS11G0592600 PROTEIN"/>
    <property type="match status" value="1"/>
</dbReference>
<accession>A0A5J9SVR7</accession>
<comment type="caution">
    <text evidence="9">The sequence shown here is derived from an EMBL/GenBank/DDBJ whole genome shotgun (WGS) entry which is preliminary data.</text>
</comment>
<feature type="compositionally biased region" description="Polar residues" evidence="7">
    <location>
        <begin position="101"/>
        <end position="110"/>
    </location>
</feature>
<dbReference type="GO" id="GO:0000226">
    <property type="term" value="P:microtubule cytoskeleton organization"/>
    <property type="evidence" value="ECO:0007669"/>
    <property type="project" value="InterPro"/>
</dbReference>
<evidence type="ECO:0000256" key="6">
    <source>
        <dbReference type="SAM" id="Coils"/>
    </source>
</evidence>
<evidence type="ECO:0000256" key="1">
    <source>
        <dbReference type="ARBA" id="ARBA00004245"/>
    </source>
</evidence>
<keyword evidence="4" id="KW-0493">Microtubule</keyword>
<keyword evidence="10" id="KW-1185">Reference proteome</keyword>
<feature type="compositionally biased region" description="Polar residues" evidence="7">
    <location>
        <begin position="186"/>
        <end position="198"/>
    </location>
</feature>
<name>A0A5J9SVR7_9POAL</name>
<sequence length="369" mass="40120">MDLSDDKCVHLLDLPGAVHVPQPDSGGSEPVGSIGVNESIGNEGSTSINHAEQTDTDHGSINSERAVDEDSLVNAKKGGVEHHCNENSADKQENLEITAMSDGTSMTSMEDSLDQKNYLPSETEDISSRTIRTPGLSNGKSSNRNGNVFLNAKSALTAKKAQRISSASTRKPLQSTNRSNQDDENTSALPNLKLSTGKPTVPSGPVFRCTERAEKRREFYLKLEEKHQAMEEEKIQLEAKLKKEQEEALKQLRKSLTFKANPMPSFYHEAPSPKAEYKKLPTTRPKSPKLGRRKTTTAMETSNSSSESDGAATASRPCCHASRRDGGFDSNCKCSGKTQAANIKPAAAKKRQQQPKHGVHESAINIAVH</sequence>
<evidence type="ECO:0000256" key="3">
    <source>
        <dbReference type="ARBA" id="ARBA00022490"/>
    </source>
</evidence>
<feature type="compositionally biased region" description="Polar residues" evidence="7">
    <location>
        <begin position="39"/>
        <end position="51"/>
    </location>
</feature>
<evidence type="ECO:0000256" key="5">
    <source>
        <dbReference type="ARBA" id="ARBA00023212"/>
    </source>
</evidence>
<comment type="subcellular location">
    <subcellularLocation>
        <location evidence="1">Cytoplasm</location>
        <location evidence="1">Cytoskeleton</location>
    </subcellularLocation>
</comment>
<dbReference type="InterPro" id="IPR027329">
    <property type="entry name" value="TPX2_C"/>
</dbReference>
<evidence type="ECO:0000256" key="7">
    <source>
        <dbReference type="SAM" id="MobiDB-lite"/>
    </source>
</evidence>
<feature type="compositionally biased region" description="Basic residues" evidence="7">
    <location>
        <begin position="286"/>
        <end position="295"/>
    </location>
</feature>
<dbReference type="GO" id="GO:0005874">
    <property type="term" value="C:microtubule"/>
    <property type="evidence" value="ECO:0007669"/>
    <property type="project" value="UniProtKB-KW"/>
</dbReference>
<evidence type="ECO:0000313" key="9">
    <source>
        <dbReference type="EMBL" id="TVU03080.1"/>
    </source>
</evidence>
<feature type="region of interest" description="Disordered" evidence="7">
    <location>
        <begin position="263"/>
        <end position="369"/>
    </location>
</feature>
<organism evidence="9 10">
    <name type="scientific">Eragrostis curvula</name>
    <name type="common">weeping love grass</name>
    <dbReference type="NCBI Taxonomy" id="38414"/>
    <lineage>
        <taxon>Eukaryota</taxon>
        <taxon>Viridiplantae</taxon>
        <taxon>Streptophyta</taxon>
        <taxon>Embryophyta</taxon>
        <taxon>Tracheophyta</taxon>
        <taxon>Spermatophyta</taxon>
        <taxon>Magnoliopsida</taxon>
        <taxon>Liliopsida</taxon>
        <taxon>Poales</taxon>
        <taxon>Poaceae</taxon>
        <taxon>PACMAD clade</taxon>
        <taxon>Chloridoideae</taxon>
        <taxon>Eragrostideae</taxon>
        <taxon>Eragrostidinae</taxon>
        <taxon>Eragrostis</taxon>
    </lineage>
</organism>
<dbReference type="Gramene" id="TVU03080">
    <property type="protein sequence ID" value="TVU03080"/>
    <property type="gene ID" value="EJB05_51408"/>
</dbReference>
<keyword evidence="3" id="KW-0963">Cytoplasm</keyword>
<feature type="compositionally biased region" description="Basic and acidic residues" evidence="7">
    <location>
        <begin position="78"/>
        <end position="94"/>
    </location>
</feature>
<feature type="compositionally biased region" description="Polar residues" evidence="7">
    <location>
        <begin position="128"/>
        <end position="148"/>
    </location>
</feature>
<feature type="compositionally biased region" description="Polar residues" evidence="7">
    <location>
        <begin position="296"/>
        <end position="308"/>
    </location>
</feature>
<dbReference type="EMBL" id="RWGY01000230">
    <property type="protein sequence ID" value="TVU03080.1"/>
    <property type="molecule type" value="Genomic_DNA"/>
</dbReference>
<dbReference type="Pfam" id="PF06886">
    <property type="entry name" value="TPX2"/>
    <property type="match status" value="1"/>
</dbReference>
<feature type="coiled-coil region" evidence="6">
    <location>
        <begin position="220"/>
        <end position="255"/>
    </location>
</feature>
<dbReference type="GO" id="GO:0008017">
    <property type="term" value="F:microtubule binding"/>
    <property type="evidence" value="ECO:0007669"/>
    <property type="project" value="InterPro"/>
</dbReference>
<feature type="region of interest" description="Disordered" evidence="7">
    <location>
        <begin position="15"/>
        <end position="206"/>
    </location>
</feature>
<dbReference type="PANTHER" id="PTHR46372">
    <property type="entry name" value="PROTEIN WVD2-LIKE 3"/>
    <property type="match status" value="1"/>
</dbReference>
<evidence type="ECO:0000256" key="2">
    <source>
        <dbReference type="ARBA" id="ARBA00005885"/>
    </source>
</evidence>
<proteinExistence type="inferred from homology"/>
<dbReference type="AlphaFoldDB" id="A0A5J9SVR7"/>
<reference evidence="9 10" key="1">
    <citation type="journal article" date="2019" name="Sci. Rep.">
        <title>A high-quality genome of Eragrostis curvula grass provides insights into Poaceae evolution and supports new strategies to enhance forage quality.</title>
        <authorList>
            <person name="Carballo J."/>
            <person name="Santos B.A.C.M."/>
            <person name="Zappacosta D."/>
            <person name="Garbus I."/>
            <person name="Selva J.P."/>
            <person name="Gallo C.A."/>
            <person name="Diaz A."/>
            <person name="Albertini E."/>
            <person name="Caccamo M."/>
            <person name="Echenique V."/>
        </authorList>
    </citation>
    <scope>NUCLEOTIDE SEQUENCE [LARGE SCALE GENOMIC DNA]</scope>
    <source>
        <strain evidence="10">cv. Victoria</strain>
        <tissue evidence="9">Leaf</tissue>
    </source>
</reference>
<feature type="compositionally biased region" description="Polar residues" evidence="7">
    <location>
        <begin position="163"/>
        <end position="179"/>
    </location>
</feature>
<evidence type="ECO:0000256" key="4">
    <source>
        <dbReference type="ARBA" id="ARBA00022701"/>
    </source>
</evidence>
<dbReference type="InterPro" id="IPR044806">
    <property type="entry name" value="WVD2/WDL1-4"/>
</dbReference>
<keyword evidence="6" id="KW-0175">Coiled coil</keyword>
<evidence type="ECO:0000259" key="8">
    <source>
        <dbReference type="Pfam" id="PF06886"/>
    </source>
</evidence>
<protein>
    <recommendedName>
        <fullName evidence="8">TPX2 C-terminal domain-containing protein</fullName>
    </recommendedName>
</protein>
<feature type="domain" description="TPX2 C-terminal" evidence="8">
    <location>
        <begin position="206"/>
        <end position="275"/>
    </location>
</feature>
<dbReference type="Proteomes" id="UP000324897">
    <property type="component" value="Unassembled WGS sequence"/>
</dbReference>
<keyword evidence="5" id="KW-0206">Cytoskeleton</keyword>
<gene>
    <name evidence="9" type="ORF">EJB05_51408</name>
</gene>
<comment type="similarity">
    <text evidence="2">Belongs to the TPX2 family.</text>
</comment>
<feature type="compositionally biased region" description="Polar residues" evidence="7">
    <location>
        <begin position="332"/>
        <end position="341"/>
    </location>
</feature>
<evidence type="ECO:0000313" key="10">
    <source>
        <dbReference type="Proteomes" id="UP000324897"/>
    </source>
</evidence>